<sequence length="262" mass="29042">MQPLGHDNALITLWVSSPDTHSERRFALDLTIADLKDKLERVSGISSSVQVLSLQRTATSTGHSGQVPQGQTVVAQLNEDHKTLAQYGVQEWMTIRVDSSDAHGKTQSSLFTDTSLVEKFELTNQEYEARSDTVLAFKRRHQLGRFAPTADSSHELAASQRMQLPDNLVPGARCEVALSDVLSRRGTVRFLGPTQFGPQDETVWVGIEWDEPVGRNDGSVDGVKYFETKPLRASFVRPDKVTVGNFPEVDPFADDDLEGEEM</sequence>
<dbReference type="OMA" id="DQYEQRT"/>
<evidence type="ECO:0000313" key="6">
    <source>
        <dbReference type="EMBL" id="KDE02493.1"/>
    </source>
</evidence>
<reference evidence="6" key="2">
    <citation type="submission" date="2010-11" db="EMBL/GenBank/DDBJ databases">
        <authorList>
            <consortium name="The Broad Institute Genome Sequencing Platform"/>
            <person name="Earl A."/>
            <person name="Ward D."/>
            <person name="Feldgarden M."/>
            <person name="Gevers D."/>
            <person name="Butler R."/>
            <person name="Young S.K."/>
            <person name="Zeng Q."/>
            <person name="Gargeya S."/>
            <person name="Fitzgerald M."/>
            <person name="Haas B."/>
            <person name="Abouelleil A."/>
            <person name="Alvarado L."/>
            <person name="Arachchi H.M."/>
            <person name="Berlin A."/>
            <person name="Brown A."/>
            <person name="Chapman S.B."/>
            <person name="Chen Z."/>
            <person name="Dunbar C."/>
            <person name="Freedman E."/>
            <person name="Gearin G."/>
            <person name="Gellesch M."/>
            <person name="Goldberg J."/>
            <person name="Griggs A."/>
            <person name="Gujja S."/>
            <person name="Heilman E."/>
            <person name="Heiman D."/>
            <person name="Howarth C."/>
            <person name="Larson L."/>
            <person name="Lui A."/>
            <person name="MacDonald P.J.P."/>
            <person name="Mehta T."/>
            <person name="Montmayeur A."/>
            <person name="Murphy C."/>
            <person name="Neiman D."/>
            <person name="Pearson M."/>
            <person name="Priest M."/>
            <person name="Roberts A."/>
            <person name="Saif S."/>
            <person name="Shea T."/>
            <person name="Shenoy N."/>
            <person name="Sisk P."/>
            <person name="Stolte C."/>
            <person name="Sykes S."/>
            <person name="White J."/>
            <person name="Yandava C."/>
            <person name="Wortman J."/>
            <person name="Nusbaum C."/>
            <person name="Birren B."/>
        </authorList>
    </citation>
    <scope>NUCLEOTIDE SEQUENCE</scope>
    <source>
        <strain evidence="6">P1A1 Lamole</strain>
    </source>
</reference>
<dbReference type="GO" id="GO:0031122">
    <property type="term" value="P:cytoplasmic microtubule organization"/>
    <property type="evidence" value="ECO:0007669"/>
    <property type="project" value="TreeGrafter"/>
</dbReference>
<dbReference type="InterPro" id="IPR000626">
    <property type="entry name" value="Ubiquitin-like_dom"/>
</dbReference>
<dbReference type="Gene3D" id="3.10.20.90">
    <property type="entry name" value="Phosphatidylinositol 3-kinase Catalytic Subunit, Chain A, domain 1"/>
    <property type="match status" value="1"/>
</dbReference>
<gene>
    <name evidence="6" type="ORF">MVLG_06961</name>
</gene>
<evidence type="ECO:0000256" key="1">
    <source>
        <dbReference type="ARBA" id="ARBA00004496"/>
    </source>
</evidence>
<organism evidence="6">
    <name type="scientific">Microbotryum lychnidis-dioicae (strain p1A1 Lamole / MvSl-1064)</name>
    <name type="common">Anther smut fungus</name>
    <dbReference type="NCBI Taxonomy" id="683840"/>
    <lineage>
        <taxon>Eukaryota</taxon>
        <taxon>Fungi</taxon>
        <taxon>Dikarya</taxon>
        <taxon>Basidiomycota</taxon>
        <taxon>Pucciniomycotina</taxon>
        <taxon>Microbotryomycetes</taxon>
        <taxon>Microbotryales</taxon>
        <taxon>Microbotryaceae</taxon>
        <taxon>Microbotryum</taxon>
    </lineage>
</organism>
<dbReference type="GO" id="GO:0005938">
    <property type="term" value="C:cell cortex"/>
    <property type="evidence" value="ECO:0007669"/>
    <property type="project" value="TreeGrafter"/>
</dbReference>
<dbReference type="EnsemblFungi" id="MVLG_06961T0">
    <property type="protein sequence ID" value="MVLG_06961T0"/>
    <property type="gene ID" value="MVLG_06961"/>
</dbReference>
<protein>
    <recommendedName>
        <fullName evidence="5">CAP-Gly domain-containing protein</fullName>
    </recommendedName>
</protein>
<dbReference type="GO" id="GO:0005634">
    <property type="term" value="C:nucleus"/>
    <property type="evidence" value="ECO:0007669"/>
    <property type="project" value="TreeGrafter"/>
</dbReference>
<name>U5HIW3_USTV1</name>
<evidence type="ECO:0000256" key="4">
    <source>
        <dbReference type="ARBA" id="ARBA00025779"/>
    </source>
</evidence>
<feature type="domain" description="CAP-Gly" evidence="5">
    <location>
        <begin position="203"/>
        <end position="237"/>
    </location>
</feature>
<keyword evidence="2" id="KW-0963">Cytoplasm</keyword>
<dbReference type="PANTHER" id="PTHR18916:SF85">
    <property type="entry name" value="TUBULIN-FOLDING COFACTOR B"/>
    <property type="match status" value="1"/>
</dbReference>
<evidence type="ECO:0000256" key="3">
    <source>
        <dbReference type="ARBA" id="ARBA00023186"/>
    </source>
</evidence>
<dbReference type="EMBL" id="AEIJ01000950">
    <property type="status" value="NOT_ANNOTATED_CDS"/>
    <property type="molecule type" value="Genomic_DNA"/>
</dbReference>
<dbReference type="GO" id="GO:0035371">
    <property type="term" value="C:microtubule plus-end"/>
    <property type="evidence" value="ECO:0007669"/>
    <property type="project" value="TreeGrafter"/>
</dbReference>
<dbReference type="GO" id="GO:0051010">
    <property type="term" value="F:microtubule plus-end binding"/>
    <property type="evidence" value="ECO:0007669"/>
    <property type="project" value="TreeGrafter"/>
</dbReference>
<dbReference type="Pfam" id="PF01302">
    <property type="entry name" value="CAP_GLY"/>
    <property type="match status" value="1"/>
</dbReference>
<dbReference type="PANTHER" id="PTHR18916">
    <property type="entry name" value="DYNACTIN 1-RELATED MICROTUBULE-BINDING"/>
    <property type="match status" value="1"/>
</dbReference>
<dbReference type="SUPFAM" id="SSF54236">
    <property type="entry name" value="Ubiquitin-like"/>
    <property type="match status" value="1"/>
</dbReference>
<reference evidence="8" key="1">
    <citation type="submission" date="2010-11" db="EMBL/GenBank/DDBJ databases">
        <title>The genome sequence of Microbotryum violaceum strain p1A1 Lamole.</title>
        <authorList>
            <person name="Cuomo C."/>
            <person name="Perlin M."/>
            <person name="Young S.K."/>
            <person name="Zeng Q."/>
            <person name="Gargeya S."/>
            <person name="Alvarado L."/>
            <person name="Berlin A."/>
            <person name="Chapman S.B."/>
            <person name="Chen Z."/>
            <person name="Freedman E."/>
            <person name="Gellesch M."/>
            <person name="Goldberg J."/>
            <person name="Griggs A."/>
            <person name="Gujja S."/>
            <person name="Heilman E."/>
            <person name="Heiman D."/>
            <person name="Howarth C."/>
            <person name="Mehta T."/>
            <person name="Neiman D."/>
            <person name="Pearson M."/>
            <person name="Roberts A."/>
            <person name="Saif S."/>
            <person name="Shea T."/>
            <person name="Shenoy N."/>
            <person name="Sisk P."/>
            <person name="Stolte C."/>
            <person name="Sykes S."/>
            <person name="White J."/>
            <person name="Yandava C."/>
            <person name="Haas B."/>
            <person name="Nusbaum C."/>
            <person name="Birren B."/>
        </authorList>
    </citation>
    <scope>NUCLEOTIDE SEQUENCE [LARGE SCALE GENOMIC DNA]</scope>
    <source>
        <strain evidence="8">p1A1 Lamole</strain>
    </source>
</reference>
<dbReference type="SMART" id="SM01052">
    <property type="entry name" value="CAP_GLY"/>
    <property type="match status" value="1"/>
</dbReference>
<evidence type="ECO:0000256" key="2">
    <source>
        <dbReference type="ARBA" id="ARBA00022490"/>
    </source>
</evidence>
<evidence type="ECO:0000313" key="7">
    <source>
        <dbReference type="EnsemblFungi" id="MVLG_06961T0"/>
    </source>
</evidence>
<dbReference type="AlphaFoldDB" id="U5HIW3"/>
<reference evidence="7" key="4">
    <citation type="submission" date="2015-06" db="UniProtKB">
        <authorList>
            <consortium name="EnsemblFungi"/>
        </authorList>
    </citation>
    <scope>IDENTIFICATION</scope>
</reference>
<dbReference type="EMBL" id="GL541815">
    <property type="protein sequence ID" value="KDE02493.1"/>
    <property type="molecule type" value="Genomic_DNA"/>
</dbReference>
<dbReference type="Proteomes" id="UP000017200">
    <property type="component" value="Unassembled WGS sequence"/>
</dbReference>
<dbReference type="InterPro" id="IPR036859">
    <property type="entry name" value="CAP-Gly_dom_sf"/>
</dbReference>
<dbReference type="SUPFAM" id="SSF74924">
    <property type="entry name" value="Cap-Gly domain"/>
    <property type="match status" value="1"/>
</dbReference>
<dbReference type="STRING" id="683840.U5HIW3"/>
<comment type="subcellular location">
    <subcellularLocation>
        <location evidence="1">Cytoplasm</location>
    </subcellularLocation>
</comment>
<accession>U5HIW3</accession>
<keyword evidence="3" id="KW-0143">Chaperone</keyword>
<dbReference type="OrthoDB" id="5295208at2759"/>
<dbReference type="InterPro" id="IPR000938">
    <property type="entry name" value="CAP-Gly_domain"/>
</dbReference>
<dbReference type="InterPro" id="IPR029071">
    <property type="entry name" value="Ubiquitin-like_domsf"/>
</dbReference>
<dbReference type="Gene3D" id="2.30.30.190">
    <property type="entry name" value="CAP Gly-rich-like domain"/>
    <property type="match status" value="1"/>
</dbReference>
<keyword evidence="8" id="KW-1185">Reference proteome</keyword>
<dbReference type="InParanoid" id="U5HIW3"/>
<dbReference type="Pfam" id="PF14560">
    <property type="entry name" value="Ubiquitin_2"/>
    <property type="match status" value="1"/>
</dbReference>
<proteinExistence type="inferred from homology"/>
<dbReference type="PROSITE" id="PS50245">
    <property type="entry name" value="CAP_GLY_2"/>
    <property type="match status" value="1"/>
</dbReference>
<dbReference type="HOGENOM" id="CLU_067577_2_0_1"/>
<comment type="similarity">
    <text evidence="4">Belongs to the TBCB family.</text>
</comment>
<dbReference type="FunCoup" id="U5HIW3">
    <property type="interactions" value="348"/>
</dbReference>
<evidence type="ECO:0000313" key="8">
    <source>
        <dbReference type="Proteomes" id="UP000017200"/>
    </source>
</evidence>
<evidence type="ECO:0000259" key="5">
    <source>
        <dbReference type="PROSITE" id="PS50245"/>
    </source>
</evidence>
<reference evidence="6 8" key="3">
    <citation type="journal article" date="2015" name="BMC Genomics">
        <title>Sex and parasites: genomic and transcriptomic analysis of Microbotryum lychnidis-dioicae, the biotrophic and plant-castrating anther smut fungus.</title>
        <authorList>
            <person name="Perlin M.H."/>
            <person name="Amselem J."/>
            <person name="Fontanillas E."/>
            <person name="Toh S.S."/>
            <person name="Chen Z."/>
            <person name="Goldberg J."/>
            <person name="Duplessis S."/>
            <person name="Henrissat B."/>
            <person name="Young S."/>
            <person name="Zeng Q."/>
            <person name="Aguileta G."/>
            <person name="Petit E."/>
            <person name="Badouin H."/>
            <person name="Andrews J."/>
            <person name="Razeeq D."/>
            <person name="Gabaldon T."/>
            <person name="Quesneville H."/>
            <person name="Giraud T."/>
            <person name="Hood M.E."/>
            <person name="Schultz D.J."/>
            <person name="Cuomo C.A."/>
        </authorList>
    </citation>
    <scope>NUCLEOTIDE SEQUENCE [LARGE SCALE GENOMIC DNA]</scope>
    <source>
        <strain evidence="8">p1A1 Lamole</strain>
        <strain evidence="6">P1A1 Lamole</strain>
    </source>
</reference>